<gene>
    <name evidence="2" type="ORF">CUMW_193410</name>
</gene>
<proteinExistence type="predicted"/>
<dbReference type="AlphaFoldDB" id="A0A2H5Q3Z1"/>
<protein>
    <submittedName>
        <fullName evidence="2">Uncharacterized protein</fullName>
    </submittedName>
</protein>
<accession>A0A2H5Q3Z1</accession>
<comment type="caution">
    <text evidence="2">The sequence shown here is derived from an EMBL/GenBank/DDBJ whole genome shotgun (WGS) entry which is preliminary data.</text>
</comment>
<evidence type="ECO:0000313" key="2">
    <source>
        <dbReference type="EMBL" id="GAY59291.1"/>
    </source>
</evidence>
<organism evidence="2 3">
    <name type="scientific">Citrus unshiu</name>
    <name type="common">Satsuma mandarin</name>
    <name type="synonym">Citrus nobilis var. unshiu</name>
    <dbReference type="NCBI Taxonomy" id="55188"/>
    <lineage>
        <taxon>Eukaryota</taxon>
        <taxon>Viridiplantae</taxon>
        <taxon>Streptophyta</taxon>
        <taxon>Embryophyta</taxon>
        <taxon>Tracheophyta</taxon>
        <taxon>Spermatophyta</taxon>
        <taxon>Magnoliopsida</taxon>
        <taxon>eudicotyledons</taxon>
        <taxon>Gunneridae</taxon>
        <taxon>Pentapetalae</taxon>
        <taxon>rosids</taxon>
        <taxon>malvids</taxon>
        <taxon>Sapindales</taxon>
        <taxon>Rutaceae</taxon>
        <taxon>Aurantioideae</taxon>
        <taxon>Citrus</taxon>
    </lineage>
</organism>
<name>A0A2H5Q3Z1_CITUN</name>
<keyword evidence="3" id="KW-1185">Reference proteome</keyword>
<reference evidence="2 3" key="1">
    <citation type="journal article" date="2017" name="Front. Genet.">
        <title>Draft sequencing of the heterozygous diploid genome of Satsuma (Citrus unshiu Marc.) using a hybrid assembly approach.</title>
        <authorList>
            <person name="Shimizu T."/>
            <person name="Tanizawa Y."/>
            <person name="Mochizuki T."/>
            <person name="Nagasaki H."/>
            <person name="Yoshioka T."/>
            <person name="Toyoda A."/>
            <person name="Fujiyama A."/>
            <person name="Kaminuma E."/>
            <person name="Nakamura Y."/>
        </authorList>
    </citation>
    <scope>NUCLEOTIDE SEQUENCE [LARGE SCALE GENOMIC DNA]</scope>
    <source>
        <strain evidence="3">cv. Miyagawa wase</strain>
    </source>
</reference>
<sequence>MPAHQPPQLDLFLCCLIKLDLIHNNGPSCIRACGAAQVQEQGSRVAKPRGGEPSAVVRRAGPDRKEV</sequence>
<evidence type="ECO:0000313" key="3">
    <source>
        <dbReference type="Proteomes" id="UP000236630"/>
    </source>
</evidence>
<dbReference type="Proteomes" id="UP000236630">
    <property type="component" value="Unassembled WGS sequence"/>
</dbReference>
<dbReference type="EMBL" id="BDQV01000208">
    <property type="protein sequence ID" value="GAY59291.1"/>
    <property type="molecule type" value="Genomic_DNA"/>
</dbReference>
<feature type="region of interest" description="Disordered" evidence="1">
    <location>
        <begin position="42"/>
        <end position="67"/>
    </location>
</feature>
<evidence type="ECO:0000256" key="1">
    <source>
        <dbReference type="SAM" id="MobiDB-lite"/>
    </source>
</evidence>